<keyword evidence="1" id="KW-0479">Metal-binding</keyword>
<gene>
    <name evidence="7" type="ORF">BDN70DRAFT_798719</name>
</gene>
<keyword evidence="3" id="KW-0862">Zinc</keyword>
<feature type="domain" description="FYVE-type" evidence="6">
    <location>
        <begin position="493"/>
        <end position="564"/>
    </location>
</feature>
<dbReference type="AlphaFoldDB" id="A0A9P5Z971"/>
<dbReference type="OrthoDB" id="10057496at2759"/>
<protein>
    <submittedName>
        <fullName evidence="7">FYVE-domain-containing protein</fullName>
    </submittedName>
</protein>
<name>A0A9P5Z971_9AGAR</name>
<feature type="non-terminal residue" evidence="7">
    <location>
        <position position="1"/>
    </location>
</feature>
<proteinExistence type="predicted"/>
<evidence type="ECO:0000256" key="1">
    <source>
        <dbReference type="ARBA" id="ARBA00022723"/>
    </source>
</evidence>
<dbReference type="Proteomes" id="UP000807469">
    <property type="component" value="Unassembled WGS sequence"/>
</dbReference>
<feature type="compositionally biased region" description="Acidic residues" evidence="5">
    <location>
        <begin position="403"/>
        <end position="414"/>
    </location>
</feature>
<evidence type="ECO:0000256" key="5">
    <source>
        <dbReference type="SAM" id="MobiDB-lite"/>
    </source>
</evidence>
<dbReference type="InterPro" id="IPR017455">
    <property type="entry name" value="Znf_FYVE-rel"/>
</dbReference>
<dbReference type="Gene3D" id="3.30.40.10">
    <property type="entry name" value="Zinc/RING finger domain, C3HC4 (zinc finger)"/>
    <property type="match status" value="2"/>
</dbReference>
<dbReference type="InterPro" id="IPR013083">
    <property type="entry name" value="Znf_RING/FYVE/PHD"/>
</dbReference>
<dbReference type="PANTHER" id="PTHR39490">
    <property type="entry name" value="ARRESTIN DOMAIN-CONTAINING PROTEIN D"/>
    <property type="match status" value="1"/>
</dbReference>
<evidence type="ECO:0000256" key="2">
    <source>
        <dbReference type="ARBA" id="ARBA00022771"/>
    </source>
</evidence>
<evidence type="ECO:0000313" key="8">
    <source>
        <dbReference type="Proteomes" id="UP000807469"/>
    </source>
</evidence>
<dbReference type="PANTHER" id="PTHR39490:SF8">
    <property type="entry name" value="ZINC FINGER FYVE DOMAIN-CONTAINING PROTEIN 21"/>
    <property type="match status" value="1"/>
</dbReference>
<dbReference type="SUPFAM" id="SSF57850">
    <property type="entry name" value="RING/U-box"/>
    <property type="match status" value="1"/>
</dbReference>
<sequence>VNAASKGHLPVVLYLITKQAANPLIRNKWGETAFDAAAAVFEVWICEILQLAEAERWRGTTTPYNPLLVHTTIPLILYENQRLDTRLKTVAVSGGRPKFSASGLGKQGRRSPFELKLVQPDEETGAKVLPAWRSGVQLPLREAPWALPRPATAAHPPMEGVERSHFWLSDWTLDVTHPAVDAEEGWQYAKTFDDPDDKWTAEIPDQLARIMSSNGIVAAGFGGPSARSTSLSSHPQGRVQLAWVRRRRWVRIMRRRLDIPPLAFLEPDGAMYHLDFDGSLIPYTEDASQTQLPDGSDGGREMSTMASTFLSSAQDYVARARYLVGNQLQDPDTEDPNVSAVDVRRAIAKVERATMELRQGILSDDDADRKRQAEVLLNTYSRDLERRRLSAGAQGLLISDLGDGIEEEDNDSDEEFHYPGSGSRETTRPASRSSSSTDYFSRPGTSRVPVDLTPQLTQAPDFRVPTHEMPQKVLSPRWTSPMPHQLHAQWERDDAVSNCRDCQRRFSFLNRRHCRKCGRIFCDRCSSFRAILDPADVVHDPMLPELAAPAANHRVCQSCYDESNNNIPNRLNRTSMMERIVVDQERLTIPGSLTRRQSSSQLSDLADCPVCNQNLDEVGDAQAQEAHVKACLEGSSSTAQPGPPQPAKYLVYRLPAESALLGVECVICLEEFVKGSNVARLSCFCSFHSGNNTACLSSWLQRGKSCPVHAR</sequence>
<dbReference type="Pfam" id="PF01363">
    <property type="entry name" value="FYVE"/>
    <property type="match status" value="1"/>
</dbReference>
<feature type="region of interest" description="Disordered" evidence="5">
    <location>
        <begin position="400"/>
        <end position="456"/>
    </location>
</feature>
<evidence type="ECO:0000313" key="7">
    <source>
        <dbReference type="EMBL" id="KAF9483942.1"/>
    </source>
</evidence>
<dbReference type="SMART" id="SM00064">
    <property type="entry name" value="FYVE"/>
    <property type="match status" value="1"/>
</dbReference>
<evidence type="ECO:0000259" key="6">
    <source>
        <dbReference type="PROSITE" id="PS50178"/>
    </source>
</evidence>
<reference evidence="7" key="1">
    <citation type="submission" date="2020-11" db="EMBL/GenBank/DDBJ databases">
        <authorList>
            <consortium name="DOE Joint Genome Institute"/>
            <person name="Ahrendt S."/>
            <person name="Riley R."/>
            <person name="Andreopoulos W."/>
            <person name="Labutti K."/>
            <person name="Pangilinan J."/>
            <person name="Ruiz-Duenas F.J."/>
            <person name="Barrasa J.M."/>
            <person name="Sanchez-Garcia M."/>
            <person name="Camarero S."/>
            <person name="Miyauchi S."/>
            <person name="Serrano A."/>
            <person name="Linde D."/>
            <person name="Babiker R."/>
            <person name="Drula E."/>
            <person name="Ayuso-Fernandez I."/>
            <person name="Pacheco R."/>
            <person name="Padilla G."/>
            <person name="Ferreira P."/>
            <person name="Barriuso J."/>
            <person name="Kellner H."/>
            <person name="Castanera R."/>
            <person name="Alfaro M."/>
            <person name="Ramirez L."/>
            <person name="Pisabarro A.G."/>
            <person name="Kuo A."/>
            <person name="Tritt A."/>
            <person name="Lipzen A."/>
            <person name="He G."/>
            <person name="Yan M."/>
            <person name="Ng V."/>
            <person name="Cullen D."/>
            <person name="Martin F."/>
            <person name="Rosso M.-N."/>
            <person name="Henrissat B."/>
            <person name="Hibbett D."/>
            <person name="Martinez A.T."/>
            <person name="Grigoriev I.V."/>
        </authorList>
    </citation>
    <scope>NUCLEOTIDE SEQUENCE</scope>
    <source>
        <strain evidence="7">CIRM-BRFM 674</strain>
    </source>
</reference>
<evidence type="ECO:0000256" key="4">
    <source>
        <dbReference type="PROSITE-ProRule" id="PRU00091"/>
    </source>
</evidence>
<keyword evidence="8" id="KW-1185">Reference proteome</keyword>
<dbReference type="InterPro" id="IPR052113">
    <property type="entry name" value="FYVE-type_Zinc_Finger"/>
</dbReference>
<organism evidence="7 8">
    <name type="scientific">Pholiota conissans</name>
    <dbReference type="NCBI Taxonomy" id="109636"/>
    <lineage>
        <taxon>Eukaryota</taxon>
        <taxon>Fungi</taxon>
        <taxon>Dikarya</taxon>
        <taxon>Basidiomycota</taxon>
        <taxon>Agaricomycotina</taxon>
        <taxon>Agaricomycetes</taxon>
        <taxon>Agaricomycetidae</taxon>
        <taxon>Agaricales</taxon>
        <taxon>Agaricineae</taxon>
        <taxon>Strophariaceae</taxon>
        <taxon>Pholiota</taxon>
    </lineage>
</organism>
<dbReference type="EMBL" id="MU155148">
    <property type="protein sequence ID" value="KAF9483942.1"/>
    <property type="molecule type" value="Genomic_DNA"/>
</dbReference>
<accession>A0A9P5Z971</accession>
<dbReference type="PROSITE" id="PS50178">
    <property type="entry name" value="ZF_FYVE"/>
    <property type="match status" value="1"/>
</dbReference>
<dbReference type="InterPro" id="IPR011011">
    <property type="entry name" value="Znf_FYVE_PHD"/>
</dbReference>
<evidence type="ECO:0000256" key="3">
    <source>
        <dbReference type="ARBA" id="ARBA00022833"/>
    </source>
</evidence>
<dbReference type="CDD" id="cd16489">
    <property type="entry name" value="mRING-CH-C4HC2H_ZNRF"/>
    <property type="match status" value="1"/>
</dbReference>
<dbReference type="InterPro" id="IPR001841">
    <property type="entry name" value="Znf_RING"/>
</dbReference>
<dbReference type="GO" id="GO:0008270">
    <property type="term" value="F:zinc ion binding"/>
    <property type="evidence" value="ECO:0007669"/>
    <property type="project" value="UniProtKB-KW"/>
</dbReference>
<dbReference type="InterPro" id="IPR000306">
    <property type="entry name" value="Znf_FYVE"/>
</dbReference>
<dbReference type="Pfam" id="PF13639">
    <property type="entry name" value="zf-RING_2"/>
    <property type="match status" value="1"/>
</dbReference>
<comment type="caution">
    <text evidence="7">The sequence shown here is derived from an EMBL/GenBank/DDBJ whole genome shotgun (WGS) entry which is preliminary data.</text>
</comment>
<dbReference type="SUPFAM" id="SSF57903">
    <property type="entry name" value="FYVE/PHD zinc finger"/>
    <property type="match status" value="1"/>
</dbReference>
<keyword evidence="2 4" id="KW-0863">Zinc-finger</keyword>